<evidence type="ECO:0000313" key="6">
    <source>
        <dbReference type="EMBL" id="RIV83952.1"/>
    </source>
</evidence>
<dbReference type="InterPro" id="IPR000792">
    <property type="entry name" value="Tscrpt_reg_LuxR_C"/>
</dbReference>
<protein>
    <submittedName>
        <fullName evidence="6">DNA-binding response regulator</fullName>
    </submittedName>
</protein>
<keyword evidence="1 3" id="KW-0597">Phosphoprotein</keyword>
<organism evidence="6 7">
    <name type="scientific">Aurantiacibacter zhengii</name>
    <dbReference type="NCBI Taxonomy" id="2307003"/>
    <lineage>
        <taxon>Bacteria</taxon>
        <taxon>Pseudomonadati</taxon>
        <taxon>Pseudomonadota</taxon>
        <taxon>Alphaproteobacteria</taxon>
        <taxon>Sphingomonadales</taxon>
        <taxon>Erythrobacteraceae</taxon>
        <taxon>Aurantiacibacter</taxon>
    </lineage>
</organism>
<dbReference type="InterPro" id="IPR058245">
    <property type="entry name" value="NreC/VraR/RcsB-like_REC"/>
</dbReference>
<dbReference type="SUPFAM" id="SSF52172">
    <property type="entry name" value="CheY-like"/>
    <property type="match status" value="1"/>
</dbReference>
<dbReference type="PROSITE" id="PS50110">
    <property type="entry name" value="RESPONSE_REGULATORY"/>
    <property type="match status" value="1"/>
</dbReference>
<dbReference type="AlphaFoldDB" id="A0A418NPC0"/>
<feature type="modified residue" description="4-aspartylphosphate" evidence="3">
    <location>
        <position position="54"/>
    </location>
</feature>
<dbReference type="SMART" id="SM00448">
    <property type="entry name" value="REC"/>
    <property type="match status" value="1"/>
</dbReference>
<dbReference type="GO" id="GO:0000160">
    <property type="term" value="P:phosphorelay signal transduction system"/>
    <property type="evidence" value="ECO:0007669"/>
    <property type="project" value="InterPro"/>
</dbReference>
<dbReference type="PROSITE" id="PS50043">
    <property type="entry name" value="HTH_LUXR_2"/>
    <property type="match status" value="1"/>
</dbReference>
<comment type="caution">
    <text evidence="6">The sequence shown here is derived from an EMBL/GenBank/DDBJ whole genome shotgun (WGS) entry which is preliminary data.</text>
</comment>
<accession>A0A418NPC0</accession>
<dbReference type="CDD" id="cd06170">
    <property type="entry name" value="LuxR_C_like"/>
    <property type="match status" value="1"/>
</dbReference>
<dbReference type="InterPro" id="IPR016032">
    <property type="entry name" value="Sig_transdc_resp-reg_C-effctor"/>
</dbReference>
<gene>
    <name evidence="6" type="ORF">D2V07_15890</name>
</gene>
<evidence type="ECO:0000256" key="3">
    <source>
        <dbReference type="PROSITE-ProRule" id="PRU00169"/>
    </source>
</evidence>
<dbReference type="InterPro" id="IPR036388">
    <property type="entry name" value="WH-like_DNA-bd_sf"/>
</dbReference>
<dbReference type="PANTHER" id="PTHR45566:SF1">
    <property type="entry name" value="HTH-TYPE TRANSCRIPTIONAL REGULATOR YHJB-RELATED"/>
    <property type="match status" value="1"/>
</dbReference>
<reference evidence="6 7" key="1">
    <citation type="submission" date="2018-08" db="EMBL/GenBank/DDBJ databases">
        <title>Erythrobacter zhengii sp.nov., a bacterium isolated from deep-sea sediment.</title>
        <authorList>
            <person name="Fang C."/>
            <person name="Wu Y.-H."/>
            <person name="Sun C."/>
            <person name="Wang H."/>
            <person name="Cheng H."/>
            <person name="Meng F.-X."/>
            <person name="Wang C.-S."/>
            <person name="Xu X.-W."/>
        </authorList>
    </citation>
    <scope>NUCLEOTIDE SEQUENCE [LARGE SCALE GENOMIC DNA]</scope>
    <source>
        <strain evidence="6 7">V18</strain>
    </source>
</reference>
<proteinExistence type="predicted"/>
<dbReference type="CDD" id="cd17535">
    <property type="entry name" value="REC_NarL-like"/>
    <property type="match status" value="1"/>
</dbReference>
<dbReference type="OrthoDB" id="9814495at2"/>
<sequence length="211" mass="22794">MRERIIIADDHPLFRTALVHAVSRVWPQAEVIECASAAQARAALEKGCDTLLLDLHMEDSHGLSVLMDLRQEYPALPIVIVSASEESRVFQAASQLGAAAFVPKSAGLDEMRQALGAVRDGDSWFPEAAGNEDADLQRIASLTPAQRRILALIREGLLNKQIAFELDISEATVKAHITAILRKLGVVSRTQAALVATKLDVDYASVETGSS</sequence>
<evidence type="ECO:0000259" key="5">
    <source>
        <dbReference type="PROSITE" id="PS50110"/>
    </source>
</evidence>
<dbReference type="Pfam" id="PF00196">
    <property type="entry name" value="GerE"/>
    <property type="match status" value="1"/>
</dbReference>
<dbReference type="GO" id="GO:0003677">
    <property type="term" value="F:DNA binding"/>
    <property type="evidence" value="ECO:0007669"/>
    <property type="project" value="UniProtKB-KW"/>
</dbReference>
<dbReference type="PRINTS" id="PR00038">
    <property type="entry name" value="HTHLUXR"/>
</dbReference>
<evidence type="ECO:0000313" key="7">
    <source>
        <dbReference type="Proteomes" id="UP000286576"/>
    </source>
</evidence>
<keyword evidence="2 6" id="KW-0238">DNA-binding</keyword>
<evidence type="ECO:0000259" key="4">
    <source>
        <dbReference type="PROSITE" id="PS50043"/>
    </source>
</evidence>
<dbReference type="PROSITE" id="PS00622">
    <property type="entry name" value="HTH_LUXR_1"/>
    <property type="match status" value="1"/>
</dbReference>
<evidence type="ECO:0000256" key="2">
    <source>
        <dbReference type="ARBA" id="ARBA00023125"/>
    </source>
</evidence>
<feature type="domain" description="Response regulatory" evidence="5">
    <location>
        <begin position="4"/>
        <end position="119"/>
    </location>
</feature>
<name>A0A418NPC0_9SPHN</name>
<dbReference type="InterPro" id="IPR001789">
    <property type="entry name" value="Sig_transdc_resp-reg_receiver"/>
</dbReference>
<dbReference type="PANTHER" id="PTHR45566">
    <property type="entry name" value="HTH-TYPE TRANSCRIPTIONAL REGULATOR YHJB-RELATED"/>
    <property type="match status" value="1"/>
</dbReference>
<dbReference type="GO" id="GO:0006355">
    <property type="term" value="P:regulation of DNA-templated transcription"/>
    <property type="evidence" value="ECO:0007669"/>
    <property type="project" value="InterPro"/>
</dbReference>
<feature type="domain" description="HTH luxR-type" evidence="4">
    <location>
        <begin position="135"/>
        <end position="200"/>
    </location>
</feature>
<dbReference type="Gene3D" id="1.10.10.10">
    <property type="entry name" value="Winged helix-like DNA-binding domain superfamily/Winged helix DNA-binding domain"/>
    <property type="match status" value="1"/>
</dbReference>
<evidence type="ECO:0000256" key="1">
    <source>
        <dbReference type="ARBA" id="ARBA00022553"/>
    </source>
</evidence>
<dbReference type="Proteomes" id="UP000286576">
    <property type="component" value="Unassembled WGS sequence"/>
</dbReference>
<dbReference type="Gene3D" id="3.40.50.2300">
    <property type="match status" value="1"/>
</dbReference>
<keyword evidence="7" id="KW-1185">Reference proteome</keyword>
<dbReference type="InterPro" id="IPR011006">
    <property type="entry name" value="CheY-like_superfamily"/>
</dbReference>
<dbReference type="RefSeq" id="WP_119587893.1">
    <property type="nucleotide sequence ID" value="NZ_CAWODQ010000028.1"/>
</dbReference>
<dbReference type="InterPro" id="IPR051015">
    <property type="entry name" value="EvgA-like"/>
</dbReference>
<dbReference type="SUPFAM" id="SSF46894">
    <property type="entry name" value="C-terminal effector domain of the bipartite response regulators"/>
    <property type="match status" value="1"/>
</dbReference>
<dbReference type="Pfam" id="PF00072">
    <property type="entry name" value="Response_reg"/>
    <property type="match status" value="1"/>
</dbReference>
<dbReference type="SMART" id="SM00421">
    <property type="entry name" value="HTH_LUXR"/>
    <property type="match status" value="1"/>
</dbReference>
<dbReference type="EMBL" id="QXFL01000008">
    <property type="protein sequence ID" value="RIV83952.1"/>
    <property type="molecule type" value="Genomic_DNA"/>
</dbReference>